<evidence type="ECO:0000256" key="18">
    <source>
        <dbReference type="SAM" id="MobiDB-lite"/>
    </source>
</evidence>
<dbReference type="Pfam" id="PF02366">
    <property type="entry name" value="PMT"/>
    <property type="match status" value="1"/>
</dbReference>
<dbReference type="Proteomes" id="UP000186922">
    <property type="component" value="Unassembled WGS sequence"/>
</dbReference>
<evidence type="ECO:0000256" key="1">
    <source>
        <dbReference type="ARBA" id="ARBA00004477"/>
    </source>
</evidence>
<keyword evidence="11 19" id="KW-0472">Membrane</keyword>
<comment type="subunit">
    <text evidence="15">Interacts with tw/POMT2.</text>
</comment>
<evidence type="ECO:0000256" key="12">
    <source>
        <dbReference type="ARBA" id="ARBA00045085"/>
    </source>
</evidence>
<dbReference type="FunFam" id="2.80.10.50:FF:000012">
    <property type="entry name" value="Protein O-mannosyl-transferase 1"/>
    <property type="match status" value="1"/>
</dbReference>
<dbReference type="PANTHER" id="PTHR10050">
    <property type="entry name" value="DOLICHYL-PHOSPHATE-MANNOSE--PROTEIN MANNOSYLTRANSFERASE"/>
    <property type="match status" value="1"/>
</dbReference>
<protein>
    <recommendedName>
        <fullName evidence="16">Protein O-mannosyltransferase 1</fullName>
        <ecNumber evidence="4">2.4.1.109</ecNumber>
    </recommendedName>
    <alternativeName>
        <fullName evidence="17">Protein rotated abdomen</fullName>
    </alternativeName>
</protein>
<proteinExistence type="inferred from homology"/>
<feature type="transmembrane region" description="Helical" evidence="19">
    <location>
        <begin position="140"/>
        <end position="160"/>
    </location>
</feature>
<evidence type="ECO:0000256" key="6">
    <source>
        <dbReference type="ARBA" id="ARBA00022679"/>
    </source>
</evidence>
<dbReference type="InterPro" id="IPR003342">
    <property type="entry name" value="ArnT-like_N"/>
</dbReference>
<feature type="transmembrane region" description="Helical" evidence="19">
    <location>
        <begin position="190"/>
        <end position="212"/>
    </location>
</feature>
<dbReference type="PANTHER" id="PTHR10050:SF51">
    <property type="entry name" value="PROTEIN O-MANNOSYL-TRANSFERASE 1"/>
    <property type="match status" value="1"/>
</dbReference>
<evidence type="ECO:0000256" key="11">
    <source>
        <dbReference type="ARBA" id="ARBA00023136"/>
    </source>
</evidence>
<evidence type="ECO:0000259" key="20">
    <source>
        <dbReference type="PROSITE" id="PS50919"/>
    </source>
</evidence>
<evidence type="ECO:0000256" key="7">
    <source>
        <dbReference type="ARBA" id="ARBA00022692"/>
    </source>
</evidence>
<dbReference type="PROSITE" id="PS50919">
    <property type="entry name" value="MIR"/>
    <property type="match status" value="2"/>
</dbReference>
<feature type="transmembrane region" description="Helical" evidence="19">
    <location>
        <begin position="716"/>
        <end position="745"/>
    </location>
</feature>
<gene>
    <name evidence="21" type="primary">RvY_06758</name>
    <name evidence="21" type="synonym">RvY_06758.1</name>
    <name evidence="21" type="ORF">RvY_06758-1</name>
</gene>
<name>A0A1D1V2J5_RAMVA</name>
<dbReference type="InterPro" id="IPR032421">
    <property type="entry name" value="PMT_4TMC"/>
</dbReference>
<comment type="catalytic activity">
    <reaction evidence="13">
        <text>a di-trans,poly-cis-dolichyl beta-D-mannosyl phosphate + L-seryl-[protein] = 3-O-(alpha-D-mannosyl)-L-seryl-[protein] + a di-trans,poly-cis-dolichyl phosphate + H(+)</text>
        <dbReference type="Rhea" id="RHEA:17377"/>
        <dbReference type="Rhea" id="RHEA-COMP:9863"/>
        <dbReference type="Rhea" id="RHEA-COMP:13546"/>
        <dbReference type="Rhea" id="RHEA-COMP:19498"/>
        <dbReference type="Rhea" id="RHEA-COMP:19501"/>
        <dbReference type="ChEBI" id="CHEBI:15378"/>
        <dbReference type="ChEBI" id="CHEBI:29999"/>
        <dbReference type="ChEBI" id="CHEBI:57683"/>
        <dbReference type="ChEBI" id="CHEBI:58211"/>
        <dbReference type="ChEBI" id="CHEBI:137321"/>
        <dbReference type="EC" id="2.4.1.109"/>
    </reaction>
</comment>
<evidence type="ECO:0000256" key="2">
    <source>
        <dbReference type="ARBA" id="ARBA00004922"/>
    </source>
</evidence>
<dbReference type="EC" id="2.4.1.109" evidence="4"/>
<dbReference type="GO" id="GO:0004169">
    <property type="term" value="F:dolichyl-phosphate-mannose-protein mannosyltransferase activity"/>
    <property type="evidence" value="ECO:0007669"/>
    <property type="project" value="UniProtKB-EC"/>
</dbReference>
<dbReference type="AlphaFoldDB" id="A0A1D1V2J5"/>
<dbReference type="Gene3D" id="2.80.10.50">
    <property type="match status" value="1"/>
</dbReference>
<keyword evidence="5" id="KW-0328">Glycosyltransferase</keyword>
<keyword evidence="7 19" id="KW-0812">Transmembrane</keyword>
<dbReference type="OrthoDB" id="292747at2759"/>
<dbReference type="GO" id="GO:0005789">
    <property type="term" value="C:endoplasmic reticulum membrane"/>
    <property type="evidence" value="ECO:0007669"/>
    <property type="project" value="UniProtKB-SubCell"/>
</dbReference>
<evidence type="ECO:0000256" key="4">
    <source>
        <dbReference type="ARBA" id="ARBA00012839"/>
    </source>
</evidence>
<sequence>MKMDSPQDHPSGRKRRPENSKTVKTGPVVQPINRQSTEEINVVKVLPSKTTGHLIPLLLLTIAAGATRLWRLGQPSAVVFDELFYSRFVHMYINRIFFFDSNPPFGKQLIATAAYLAGYGNQNETFEQIGDPYAEDTPIVVLRLLPALFGAFLIPVSYLISTELGYSRFESTVTACCFLFDNALVTGSRFVLIDSINLCLLLLAVLFVLRFTHEACLSYTSAKYGLLTGLFMGLSISTKFLSLNTLLVLGWVVVRHFWKTIDDLTISAGKLWKYLLFWVFLVFWVPLGVYVATFYVHFLVLNKAGPYDAMMSTRFQASLEGGLAAITQGQPYDIAHGSQITLRNVAGVNEEPCWLHSHDAVYPVRYEGTNRGSSHQQQVTCYSFKDVNNWWIVKRPGKKISGVAGYPDVIQDRDIIELVHGISGRLLNSHDVAAPMSPECQEVTCYMDYNISMAPETLWRVKIKRQESDDKIWHAIHTQVQIIHVTNDLPETSPQALAVTGLRLPEWGFGQFEVVSSDQHSAFTVSLWNVEEHRYTKVDGNAENDTEGSVNKPVQLSFWSKFLELQWSMLGLSKDTVEEHVYGSGPLQWIKNDNGVAFWAEKGTNRQIYQVGNLVIWRTGALVVPLTVVILLVFALWNMRYPKSLPVSPAQWNRILASSELLLMGFLFNWLLFFFTDRTLFFHHYFPGLAFKFLLIGSFFGEVYERLGNSFVGRHVLHGLCVVWLLAVIHTFVLYSPLTYGWAVLSREELRDLERKESWAFIIRN</sequence>
<dbReference type="CDD" id="cd23281">
    <property type="entry name" value="beta-trefoil_MIR_POMT1"/>
    <property type="match status" value="1"/>
</dbReference>
<evidence type="ECO:0000256" key="13">
    <source>
        <dbReference type="ARBA" id="ARBA00045102"/>
    </source>
</evidence>
<dbReference type="SMART" id="SM00472">
    <property type="entry name" value="MIR"/>
    <property type="match status" value="3"/>
</dbReference>
<keyword evidence="10 19" id="KW-1133">Transmembrane helix</keyword>
<feature type="transmembrane region" description="Helical" evidence="19">
    <location>
        <begin position="615"/>
        <end position="635"/>
    </location>
</feature>
<evidence type="ECO:0000256" key="17">
    <source>
        <dbReference type="ARBA" id="ARBA00079036"/>
    </source>
</evidence>
<evidence type="ECO:0000313" key="22">
    <source>
        <dbReference type="Proteomes" id="UP000186922"/>
    </source>
</evidence>
<keyword evidence="6" id="KW-0808">Transferase</keyword>
<keyword evidence="9" id="KW-0256">Endoplasmic reticulum</keyword>
<feature type="compositionally biased region" description="Basic and acidic residues" evidence="18">
    <location>
        <begin position="1"/>
        <end position="21"/>
    </location>
</feature>
<keyword evidence="8" id="KW-0677">Repeat</keyword>
<dbReference type="SUPFAM" id="SSF82109">
    <property type="entry name" value="MIR domain"/>
    <property type="match status" value="1"/>
</dbReference>
<feature type="transmembrane region" description="Helical" evidence="19">
    <location>
        <begin position="274"/>
        <end position="301"/>
    </location>
</feature>
<evidence type="ECO:0000256" key="8">
    <source>
        <dbReference type="ARBA" id="ARBA00022737"/>
    </source>
</evidence>
<feature type="transmembrane region" description="Helical" evidence="19">
    <location>
        <begin position="685"/>
        <end position="704"/>
    </location>
</feature>
<comment type="caution">
    <text evidence="21">The sequence shown here is derived from an EMBL/GenBank/DDBJ whole genome shotgun (WGS) entry which is preliminary data.</text>
</comment>
<feature type="transmembrane region" description="Helical" evidence="19">
    <location>
        <begin position="224"/>
        <end position="254"/>
    </location>
</feature>
<comment type="catalytic activity">
    <reaction evidence="12">
        <text>a di-trans,poly-cis-dolichyl beta-D-mannosyl phosphate + L-threonyl-[protein] = 3-O-(alpha-D-mannosyl)-L-threonyl-[protein] + a di-trans,poly-cis-dolichyl phosphate + H(+)</text>
        <dbReference type="Rhea" id="RHEA:53396"/>
        <dbReference type="Rhea" id="RHEA-COMP:11060"/>
        <dbReference type="Rhea" id="RHEA-COMP:13547"/>
        <dbReference type="Rhea" id="RHEA-COMP:19498"/>
        <dbReference type="Rhea" id="RHEA-COMP:19501"/>
        <dbReference type="ChEBI" id="CHEBI:15378"/>
        <dbReference type="ChEBI" id="CHEBI:30013"/>
        <dbReference type="ChEBI" id="CHEBI:57683"/>
        <dbReference type="ChEBI" id="CHEBI:58211"/>
        <dbReference type="ChEBI" id="CHEBI:137323"/>
        <dbReference type="EC" id="2.4.1.109"/>
    </reaction>
</comment>
<evidence type="ECO:0000256" key="3">
    <source>
        <dbReference type="ARBA" id="ARBA00007222"/>
    </source>
</evidence>
<evidence type="ECO:0000313" key="21">
    <source>
        <dbReference type="EMBL" id="GAU95080.1"/>
    </source>
</evidence>
<feature type="domain" description="MIR" evidence="20">
    <location>
        <begin position="407"/>
        <end position="464"/>
    </location>
</feature>
<dbReference type="Pfam" id="PF16192">
    <property type="entry name" value="PMT_4TMC"/>
    <property type="match status" value="1"/>
</dbReference>
<evidence type="ECO:0000256" key="9">
    <source>
        <dbReference type="ARBA" id="ARBA00022824"/>
    </source>
</evidence>
<accession>A0A1D1V2J5</accession>
<dbReference type="InterPro" id="IPR016093">
    <property type="entry name" value="MIR_motif"/>
</dbReference>
<organism evidence="21 22">
    <name type="scientific">Ramazzottius varieornatus</name>
    <name type="common">Water bear</name>
    <name type="synonym">Tardigrade</name>
    <dbReference type="NCBI Taxonomy" id="947166"/>
    <lineage>
        <taxon>Eukaryota</taxon>
        <taxon>Metazoa</taxon>
        <taxon>Ecdysozoa</taxon>
        <taxon>Tardigrada</taxon>
        <taxon>Eutardigrada</taxon>
        <taxon>Parachela</taxon>
        <taxon>Hypsibioidea</taxon>
        <taxon>Ramazzottiidae</taxon>
        <taxon>Ramazzottius</taxon>
    </lineage>
</organism>
<evidence type="ECO:0000256" key="19">
    <source>
        <dbReference type="SAM" id="Phobius"/>
    </source>
</evidence>
<evidence type="ECO:0000256" key="16">
    <source>
        <dbReference type="ARBA" id="ARBA00073145"/>
    </source>
</evidence>
<dbReference type="InterPro" id="IPR027005">
    <property type="entry name" value="PMT-like"/>
</dbReference>
<comment type="similarity">
    <text evidence="3">Belongs to the glycosyltransferase 39 family.</text>
</comment>
<evidence type="ECO:0000256" key="10">
    <source>
        <dbReference type="ARBA" id="ARBA00022989"/>
    </source>
</evidence>
<evidence type="ECO:0000256" key="15">
    <source>
        <dbReference type="ARBA" id="ARBA00061810"/>
    </source>
</evidence>
<feature type="domain" description="MIR" evidence="20">
    <location>
        <begin position="331"/>
        <end position="396"/>
    </location>
</feature>
<comment type="function">
    <text evidence="14">Rt/POMT1 and tw/POMT2 function as a protein O-mannosyltransferase in association with each other to generate and maintain normal muscle development.</text>
</comment>
<dbReference type="EMBL" id="BDGG01000003">
    <property type="protein sequence ID" value="GAU95080.1"/>
    <property type="molecule type" value="Genomic_DNA"/>
</dbReference>
<dbReference type="Pfam" id="PF02815">
    <property type="entry name" value="MIR"/>
    <property type="match status" value="1"/>
</dbReference>
<dbReference type="InterPro" id="IPR036300">
    <property type="entry name" value="MIR_dom_sf"/>
</dbReference>
<reference evidence="21 22" key="1">
    <citation type="journal article" date="2016" name="Nat. Commun.">
        <title>Extremotolerant tardigrade genome and improved radiotolerance of human cultured cells by tardigrade-unique protein.</title>
        <authorList>
            <person name="Hashimoto T."/>
            <person name="Horikawa D.D."/>
            <person name="Saito Y."/>
            <person name="Kuwahara H."/>
            <person name="Kozuka-Hata H."/>
            <person name="Shin-I T."/>
            <person name="Minakuchi Y."/>
            <person name="Ohishi K."/>
            <person name="Motoyama A."/>
            <person name="Aizu T."/>
            <person name="Enomoto A."/>
            <person name="Kondo K."/>
            <person name="Tanaka S."/>
            <person name="Hara Y."/>
            <person name="Koshikawa S."/>
            <person name="Sagara H."/>
            <person name="Miura T."/>
            <person name="Yokobori S."/>
            <person name="Miyagawa K."/>
            <person name="Suzuki Y."/>
            <person name="Kubo T."/>
            <person name="Oyama M."/>
            <person name="Kohara Y."/>
            <person name="Fujiyama A."/>
            <person name="Arakawa K."/>
            <person name="Katayama T."/>
            <person name="Toyoda A."/>
            <person name="Kunieda T."/>
        </authorList>
    </citation>
    <scope>NUCLEOTIDE SEQUENCE [LARGE SCALE GENOMIC DNA]</scope>
    <source>
        <strain evidence="21 22">YOKOZUNA-1</strain>
    </source>
</reference>
<dbReference type="STRING" id="947166.A0A1D1V2J5"/>
<dbReference type="UniPathway" id="UPA00378"/>
<keyword evidence="22" id="KW-1185">Reference proteome</keyword>
<comment type="pathway">
    <text evidence="2">Protein modification; protein glycosylation.</text>
</comment>
<comment type="subcellular location">
    <subcellularLocation>
        <location evidence="1">Endoplasmic reticulum membrane</location>
        <topology evidence="1">Multi-pass membrane protein</topology>
    </subcellularLocation>
</comment>
<feature type="region of interest" description="Disordered" evidence="18">
    <location>
        <begin position="1"/>
        <end position="31"/>
    </location>
</feature>
<feature type="transmembrane region" description="Helical" evidence="19">
    <location>
        <begin position="655"/>
        <end position="673"/>
    </location>
</feature>
<evidence type="ECO:0000256" key="5">
    <source>
        <dbReference type="ARBA" id="ARBA00022676"/>
    </source>
</evidence>
<evidence type="ECO:0000256" key="14">
    <source>
        <dbReference type="ARBA" id="ARBA00059310"/>
    </source>
</evidence>